<dbReference type="Proteomes" id="UP000059419">
    <property type="component" value="Chromosome 1"/>
</dbReference>
<dbReference type="RefSeq" id="WP_067426867.1">
    <property type="nucleotide sequence ID" value="NZ_JAOSHQ010000001.1"/>
</dbReference>
<proteinExistence type="predicted"/>
<protein>
    <submittedName>
        <fullName evidence="2">Xylose isomerase</fullName>
    </submittedName>
</protein>
<dbReference type="KEGG" id="ege:EM595_0168"/>
<dbReference type="InterPro" id="IPR036237">
    <property type="entry name" value="Xyl_isomerase-like_sf"/>
</dbReference>
<keyword evidence="3" id="KW-1185">Reference proteome</keyword>
<evidence type="ECO:0000313" key="3">
    <source>
        <dbReference type="Proteomes" id="UP000059419"/>
    </source>
</evidence>
<dbReference type="EMBL" id="LN907827">
    <property type="protein sequence ID" value="CUU22405.1"/>
    <property type="molecule type" value="Genomic_DNA"/>
</dbReference>
<dbReference type="PANTHER" id="PTHR12110">
    <property type="entry name" value="HYDROXYPYRUVATE ISOMERASE"/>
    <property type="match status" value="1"/>
</dbReference>
<dbReference type="GO" id="GO:0016853">
    <property type="term" value="F:isomerase activity"/>
    <property type="evidence" value="ECO:0007669"/>
    <property type="project" value="UniProtKB-KW"/>
</dbReference>
<dbReference type="Pfam" id="PF01261">
    <property type="entry name" value="AP_endonuc_2"/>
    <property type="match status" value="1"/>
</dbReference>
<dbReference type="InterPro" id="IPR050312">
    <property type="entry name" value="IolE/XylAMocC-like"/>
</dbReference>
<dbReference type="OrthoDB" id="9780241at2"/>
<feature type="domain" description="Xylose isomerase-like TIM barrel" evidence="1">
    <location>
        <begin position="21"/>
        <end position="265"/>
    </location>
</feature>
<dbReference type="PANTHER" id="PTHR12110:SF21">
    <property type="entry name" value="XYLOSE ISOMERASE-LIKE TIM BARREL DOMAIN-CONTAINING PROTEIN"/>
    <property type="match status" value="1"/>
</dbReference>
<accession>A0A0U5KZS8</accession>
<dbReference type="PATRIC" id="fig|1619313.3.peg.173"/>
<gene>
    <name evidence="2" type="ORF">EM595_0168</name>
</gene>
<dbReference type="Gene3D" id="3.20.20.150">
    <property type="entry name" value="Divalent-metal-dependent TIM barrel enzymes"/>
    <property type="match status" value="1"/>
</dbReference>
<dbReference type="InterPro" id="IPR013022">
    <property type="entry name" value="Xyl_isomerase-like_TIM-brl"/>
</dbReference>
<organism evidence="2 3">
    <name type="scientific">Duffyella gerundensis</name>
    <dbReference type="NCBI Taxonomy" id="1619313"/>
    <lineage>
        <taxon>Bacteria</taxon>
        <taxon>Pseudomonadati</taxon>
        <taxon>Pseudomonadota</taxon>
        <taxon>Gammaproteobacteria</taxon>
        <taxon>Enterobacterales</taxon>
        <taxon>Erwiniaceae</taxon>
        <taxon>Duffyella</taxon>
    </lineage>
</organism>
<sequence length="270" mass="30075">MRNPTFLNLVLLSGDAAQKLRTASAAGFEQVEIWREDAGQNTAALAQLAGEIGLGFTNLQVLRDATGVPTAQREAKREEARMFFQLAKQLGCDTVQAPASTDKQCVAENIDDDLRWLSAEAARHNLRLMYEPMAWSQIDYTLPQAWQRLQRLNLPNVGLVVDLFHICARGGSVSDLAGIPMHRIYEVQLCDVAEPVSPQEMERLFDTARHRRQLPGEGYLPIAEFVDYLKSAGYAGPVGIEVFNDHLKQLSAEAAAQRAFQALRRAWPED</sequence>
<keyword evidence="2" id="KW-0413">Isomerase</keyword>
<dbReference type="SUPFAM" id="SSF51658">
    <property type="entry name" value="Xylose isomerase-like"/>
    <property type="match status" value="1"/>
</dbReference>
<evidence type="ECO:0000259" key="1">
    <source>
        <dbReference type="Pfam" id="PF01261"/>
    </source>
</evidence>
<name>A0A0U5KZS8_9GAMM</name>
<dbReference type="AlphaFoldDB" id="A0A0U5KZS8"/>
<reference evidence="3" key="1">
    <citation type="submission" date="2015-11" db="EMBL/GenBank/DDBJ databases">
        <authorList>
            <person name="Blom J."/>
        </authorList>
    </citation>
    <scope>NUCLEOTIDE SEQUENCE [LARGE SCALE GENOMIC DNA]</scope>
</reference>
<dbReference type="STRING" id="1619313.EM595_0168"/>
<evidence type="ECO:0000313" key="2">
    <source>
        <dbReference type="EMBL" id="CUU22405.1"/>
    </source>
</evidence>